<dbReference type="InterPro" id="IPR029056">
    <property type="entry name" value="Ribokinase-like"/>
</dbReference>
<reference evidence="5 6" key="2">
    <citation type="journal article" date="2017" name="Front. Plant Sci.">
        <title>Gene Classification and Mining of Molecular Markers Useful in Red Clover (Trifolium pratense) Breeding.</title>
        <authorList>
            <person name="Istvanek J."/>
            <person name="Dluhosova J."/>
            <person name="Dluhos P."/>
            <person name="Patkova L."/>
            <person name="Nedelnik J."/>
            <person name="Repkova J."/>
        </authorList>
    </citation>
    <scope>NUCLEOTIDE SEQUENCE [LARGE SCALE GENOMIC DNA]</scope>
    <source>
        <strain evidence="6">cv. Tatra</strain>
        <tissue evidence="5">Young leaves</tissue>
    </source>
</reference>
<proteinExistence type="inferred from homology"/>
<sequence>MYSDSDMYALVDILDKGCYNWYQYSEDDMLLDKSELDRNLIEKALWPSAEAARNGIMSIWELADISKEDITFLTCGDDPYDDDVVLNKLFHPHIELLIVTEGSEGCRHYTKDFKGRVAGFKAKPVDTTGASDAFVSGFLYSLASDPSILKDKENLRKALYFANVCGGITVMERGAIPALLTKDAVLQFDAK</sequence>
<dbReference type="AlphaFoldDB" id="A0A2K3PC88"/>
<dbReference type="Pfam" id="PF00294">
    <property type="entry name" value="PfkB"/>
    <property type="match status" value="1"/>
</dbReference>
<dbReference type="ExpressionAtlas" id="A0A2K3PC88">
    <property type="expression patterns" value="baseline"/>
</dbReference>
<organism evidence="5 6">
    <name type="scientific">Trifolium pratense</name>
    <name type="common">Red clover</name>
    <dbReference type="NCBI Taxonomy" id="57577"/>
    <lineage>
        <taxon>Eukaryota</taxon>
        <taxon>Viridiplantae</taxon>
        <taxon>Streptophyta</taxon>
        <taxon>Embryophyta</taxon>
        <taxon>Tracheophyta</taxon>
        <taxon>Spermatophyta</taxon>
        <taxon>Magnoliopsida</taxon>
        <taxon>eudicotyledons</taxon>
        <taxon>Gunneridae</taxon>
        <taxon>Pentapetalae</taxon>
        <taxon>rosids</taxon>
        <taxon>fabids</taxon>
        <taxon>Fabales</taxon>
        <taxon>Fabaceae</taxon>
        <taxon>Papilionoideae</taxon>
        <taxon>50 kb inversion clade</taxon>
        <taxon>NPAAA clade</taxon>
        <taxon>Hologalegina</taxon>
        <taxon>IRL clade</taxon>
        <taxon>Trifolieae</taxon>
        <taxon>Trifolium</taxon>
    </lineage>
</organism>
<dbReference type="Proteomes" id="UP000236291">
    <property type="component" value="Unassembled WGS sequence"/>
</dbReference>
<evidence type="ECO:0000313" key="5">
    <source>
        <dbReference type="EMBL" id="PNY12899.1"/>
    </source>
</evidence>
<gene>
    <name evidence="5" type="ORF">L195_g009543</name>
</gene>
<dbReference type="Gene3D" id="3.40.1190.20">
    <property type="match status" value="1"/>
</dbReference>
<evidence type="ECO:0000259" key="4">
    <source>
        <dbReference type="Pfam" id="PF00294"/>
    </source>
</evidence>
<dbReference type="GO" id="GO:0006000">
    <property type="term" value="P:fructose metabolic process"/>
    <property type="evidence" value="ECO:0007669"/>
    <property type="project" value="TreeGrafter"/>
</dbReference>
<protein>
    <submittedName>
        <fullName evidence="5">Fructokinase-5-like protein</fullName>
    </submittedName>
</protein>
<keyword evidence="2" id="KW-0808">Transferase</keyword>
<keyword evidence="3 5" id="KW-0418">Kinase</keyword>
<evidence type="ECO:0000313" key="6">
    <source>
        <dbReference type="Proteomes" id="UP000236291"/>
    </source>
</evidence>
<evidence type="ECO:0000256" key="2">
    <source>
        <dbReference type="ARBA" id="ARBA00022679"/>
    </source>
</evidence>
<feature type="domain" description="Carbohydrate kinase PfkB" evidence="4">
    <location>
        <begin position="52"/>
        <end position="179"/>
    </location>
</feature>
<dbReference type="STRING" id="57577.A0A2K3PC88"/>
<dbReference type="GO" id="GO:0005829">
    <property type="term" value="C:cytosol"/>
    <property type="evidence" value="ECO:0007669"/>
    <property type="project" value="TreeGrafter"/>
</dbReference>
<dbReference type="PANTHER" id="PTHR43085:SF61">
    <property type="entry name" value="PFKB FAMILY CARBOHYDRATE KINASE"/>
    <property type="match status" value="1"/>
</dbReference>
<evidence type="ECO:0000256" key="1">
    <source>
        <dbReference type="ARBA" id="ARBA00010688"/>
    </source>
</evidence>
<dbReference type="SUPFAM" id="SSF53613">
    <property type="entry name" value="Ribokinase-like"/>
    <property type="match status" value="1"/>
</dbReference>
<dbReference type="PANTHER" id="PTHR43085">
    <property type="entry name" value="HEXOKINASE FAMILY MEMBER"/>
    <property type="match status" value="1"/>
</dbReference>
<reference evidence="5 6" key="1">
    <citation type="journal article" date="2014" name="Am. J. Bot.">
        <title>Genome assembly and annotation for red clover (Trifolium pratense; Fabaceae).</title>
        <authorList>
            <person name="Istvanek J."/>
            <person name="Jaros M."/>
            <person name="Krenek A."/>
            <person name="Repkova J."/>
        </authorList>
    </citation>
    <scope>NUCLEOTIDE SEQUENCE [LARGE SCALE GENOMIC DNA]</scope>
    <source>
        <strain evidence="6">cv. Tatra</strain>
        <tissue evidence="5">Young leaves</tissue>
    </source>
</reference>
<dbReference type="GO" id="GO:0008865">
    <property type="term" value="F:fructokinase activity"/>
    <property type="evidence" value="ECO:0007669"/>
    <property type="project" value="TreeGrafter"/>
</dbReference>
<dbReference type="InterPro" id="IPR050306">
    <property type="entry name" value="PfkB_Carbo_kinase"/>
</dbReference>
<name>A0A2K3PC88_TRIPR</name>
<comment type="similarity">
    <text evidence="1">Belongs to the carbohydrate kinase PfkB family.</text>
</comment>
<dbReference type="InterPro" id="IPR011611">
    <property type="entry name" value="PfkB_dom"/>
</dbReference>
<dbReference type="EMBL" id="ASHM01005649">
    <property type="protein sequence ID" value="PNY12899.1"/>
    <property type="molecule type" value="Genomic_DNA"/>
</dbReference>
<comment type="caution">
    <text evidence="5">The sequence shown here is derived from an EMBL/GenBank/DDBJ whole genome shotgun (WGS) entry which is preliminary data.</text>
</comment>
<evidence type="ECO:0000256" key="3">
    <source>
        <dbReference type="ARBA" id="ARBA00022777"/>
    </source>
</evidence>
<accession>A0A2K3PC88</accession>